<comment type="caution">
    <text evidence="1">The sequence shown here is derived from an EMBL/GenBank/DDBJ whole genome shotgun (WGS) entry which is preliminary data.</text>
</comment>
<dbReference type="EMBL" id="CAJVQC010104519">
    <property type="protein sequence ID" value="CAG8832724.1"/>
    <property type="molecule type" value="Genomic_DNA"/>
</dbReference>
<gene>
    <name evidence="1" type="ORF">RPERSI_LOCUS28563</name>
</gene>
<feature type="non-terminal residue" evidence="1">
    <location>
        <position position="79"/>
    </location>
</feature>
<sequence length="79" mass="9056">AWSSCTNQAFLSVTLHWINDQWQMQCILLDFIPLHERHIGYFLAETLFNLIEDFGLGKKILSMTANNASNMDVCGQHLT</sequence>
<accession>A0ACA9SAZ5</accession>
<reference evidence="1" key="1">
    <citation type="submission" date="2021-06" db="EMBL/GenBank/DDBJ databases">
        <authorList>
            <person name="Kallberg Y."/>
            <person name="Tangrot J."/>
            <person name="Rosling A."/>
        </authorList>
    </citation>
    <scope>NUCLEOTIDE SEQUENCE</scope>
    <source>
        <strain evidence="1">MA461A</strain>
    </source>
</reference>
<proteinExistence type="predicted"/>
<protein>
    <submittedName>
        <fullName evidence="1">16953_t:CDS:1</fullName>
    </submittedName>
</protein>
<evidence type="ECO:0000313" key="2">
    <source>
        <dbReference type="Proteomes" id="UP000789920"/>
    </source>
</evidence>
<keyword evidence="2" id="KW-1185">Reference proteome</keyword>
<feature type="non-terminal residue" evidence="1">
    <location>
        <position position="1"/>
    </location>
</feature>
<organism evidence="1 2">
    <name type="scientific">Racocetra persica</name>
    <dbReference type="NCBI Taxonomy" id="160502"/>
    <lineage>
        <taxon>Eukaryota</taxon>
        <taxon>Fungi</taxon>
        <taxon>Fungi incertae sedis</taxon>
        <taxon>Mucoromycota</taxon>
        <taxon>Glomeromycotina</taxon>
        <taxon>Glomeromycetes</taxon>
        <taxon>Diversisporales</taxon>
        <taxon>Gigasporaceae</taxon>
        <taxon>Racocetra</taxon>
    </lineage>
</organism>
<name>A0ACA9SAZ5_9GLOM</name>
<dbReference type="Proteomes" id="UP000789920">
    <property type="component" value="Unassembled WGS sequence"/>
</dbReference>
<evidence type="ECO:0000313" key="1">
    <source>
        <dbReference type="EMBL" id="CAG8832724.1"/>
    </source>
</evidence>